<accession>A0A151AZ32</accession>
<dbReference type="GO" id="GO:0008233">
    <property type="term" value="F:peptidase activity"/>
    <property type="evidence" value="ECO:0007669"/>
    <property type="project" value="UniProtKB-KW"/>
</dbReference>
<evidence type="ECO:0000313" key="10">
    <source>
        <dbReference type="Proteomes" id="UP000075670"/>
    </source>
</evidence>
<evidence type="ECO:0000256" key="1">
    <source>
        <dbReference type="ARBA" id="ARBA00022475"/>
    </source>
</evidence>
<evidence type="ECO:0000256" key="7">
    <source>
        <dbReference type="ARBA" id="ARBA00023136"/>
    </source>
</evidence>
<evidence type="ECO:0000256" key="3">
    <source>
        <dbReference type="ARBA" id="ARBA00022670"/>
    </source>
</evidence>
<keyword evidence="5" id="KW-0378">Hydrolase</keyword>
<evidence type="ECO:0000256" key="5">
    <source>
        <dbReference type="ARBA" id="ARBA00022801"/>
    </source>
</evidence>
<dbReference type="GO" id="GO:0009372">
    <property type="term" value="P:quorum sensing"/>
    <property type="evidence" value="ECO:0007669"/>
    <property type="project" value="UniProtKB-KW"/>
</dbReference>
<dbReference type="Proteomes" id="UP000075670">
    <property type="component" value="Unassembled WGS sequence"/>
</dbReference>
<keyword evidence="7 8" id="KW-0472">Membrane</keyword>
<keyword evidence="1" id="KW-1003">Cell membrane</keyword>
<keyword evidence="4 8" id="KW-0812">Transmembrane</keyword>
<name>A0A151AZ32_9FIRM</name>
<sequence>MLRFNLTRPAAAYLKEKLNLTPDEEEIALYGLQVIIYPLISLLSISLVGWVLGCLYTTLAATLTAAFLRLWSGGAHSRSPLTCTLLGAVVSPALGKLSLVLAPLLNSFHLFIIVILGSLLSLAFIWRLAPVDSPAKPLLSPEYRKRLRRLSITSVFFIAAVQIALLAAAGAQAVVLALSLGLWWQTFTLTRAGHRFATLIDEIISL</sequence>
<comment type="caution">
    <text evidence="9">The sequence shown here is derived from an EMBL/GenBank/DDBJ whole genome shotgun (WGS) entry which is preliminary data.</text>
</comment>
<keyword evidence="3" id="KW-0645">Protease</keyword>
<feature type="transmembrane region" description="Helical" evidence="8">
    <location>
        <begin position="108"/>
        <end position="129"/>
    </location>
</feature>
<dbReference type="PATRIC" id="fig|1122241.3.peg.712"/>
<gene>
    <name evidence="9" type="primary">agrB</name>
    <name evidence="9" type="ORF">MOMUL_06760</name>
</gene>
<dbReference type="GO" id="GO:0006508">
    <property type="term" value="P:proteolysis"/>
    <property type="evidence" value="ECO:0007669"/>
    <property type="project" value="UniProtKB-KW"/>
</dbReference>
<evidence type="ECO:0000256" key="8">
    <source>
        <dbReference type="SAM" id="Phobius"/>
    </source>
</evidence>
<dbReference type="InterPro" id="IPR006741">
    <property type="entry name" value="AgrB"/>
</dbReference>
<proteinExistence type="predicted"/>
<reference evidence="9 10" key="1">
    <citation type="submission" date="2016-02" db="EMBL/GenBank/DDBJ databases">
        <title>Genome sequence of Moorella mulderi DSM 14980.</title>
        <authorList>
            <person name="Poehlein A."/>
            <person name="Daniel R."/>
        </authorList>
    </citation>
    <scope>NUCLEOTIDE SEQUENCE [LARGE SCALE GENOMIC DNA]</scope>
    <source>
        <strain evidence="9 10">DSM 14980</strain>
    </source>
</reference>
<protein>
    <submittedName>
        <fullName evidence="9">Accessory gene regulator protein B</fullName>
    </submittedName>
</protein>
<dbReference type="GO" id="GO:0016020">
    <property type="term" value="C:membrane"/>
    <property type="evidence" value="ECO:0007669"/>
    <property type="project" value="InterPro"/>
</dbReference>
<dbReference type="Pfam" id="PF04647">
    <property type="entry name" value="AgrB"/>
    <property type="match status" value="1"/>
</dbReference>
<feature type="transmembrane region" description="Helical" evidence="8">
    <location>
        <begin position="35"/>
        <end position="68"/>
    </location>
</feature>
<keyword evidence="2" id="KW-0673">Quorum sensing</keyword>
<keyword evidence="6 8" id="KW-1133">Transmembrane helix</keyword>
<organism evidence="9 10">
    <name type="scientific">Moorella mulderi DSM 14980</name>
    <dbReference type="NCBI Taxonomy" id="1122241"/>
    <lineage>
        <taxon>Bacteria</taxon>
        <taxon>Bacillati</taxon>
        <taxon>Bacillota</taxon>
        <taxon>Clostridia</taxon>
        <taxon>Neomoorellales</taxon>
        <taxon>Neomoorellaceae</taxon>
        <taxon>Neomoorella</taxon>
    </lineage>
</organism>
<feature type="transmembrane region" description="Helical" evidence="8">
    <location>
        <begin position="150"/>
        <end position="183"/>
    </location>
</feature>
<keyword evidence="10" id="KW-1185">Reference proteome</keyword>
<evidence type="ECO:0000256" key="2">
    <source>
        <dbReference type="ARBA" id="ARBA00022654"/>
    </source>
</evidence>
<dbReference type="OrthoDB" id="2854767at2"/>
<dbReference type="AlphaFoldDB" id="A0A151AZ32"/>
<evidence type="ECO:0000256" key="6">
    <source>
        <dbReference type="ARBA" id="ARBA00022989"/>
    </source>
</evidence>
<evidence type="ECO:0000313" key="9">
    <source>
        <dbReference type="EMBL" id="KYH32898.1"/>
    </source>
</evidence>
<dbReference type="SMART" id="SM00793">
    <property type="entry name" value="AgrB"/>
    <property type="match status" value="1"/>
</dbReference>
<evidence type="ECO:0000256" key="4">
    <source>
        <dbReference type="ARBA" id="ARBA00022692"/>
    </source>
</evidence>
<dbReference type="EMBL" id="LTBC01000002">
    <property type="protein sequence ID" value="KYH32898.1"/>
    <property type="molecule type" value="Genomic_DNA"/>
</dbReference>
<dbReference type="RefSeq" id="WP_062281523.1">
    <property type="nucleotide sequence ID" value="NZ_LTBC01000002.1"/>
</dbReference>